<proteinExistence type="predicted"/>
<reference evidence="2 3" key="1">
    <citation type="journal article" date="2004" name="Environ. Microbiol.">
        <title>Phylogeny-function analysis of (meta)genomic libraries: screening for expression of ribosomal RNA genes by large-insert library fluorescent in situ hybridization (LIL-FISH).</title>
        <authorList>
            <person name="Leveau J.H."/>
            <person name="Gerards S."/>
            <person name="de Boer W."/>
            <person name="van Veen J.A."/>
        </authorList>
    </citation>
    <scope>NUCLEOTIDE SEQUENCE [LARGE SCALE GENOMIC DNA]</scope>
    <source>
        <strain evidence="2 3">Ter331</strain>
    </source>
</reference>
<dbReference type="InterPro" id="IPR050662">
    <property type="entry name" value="Sec-metab_biosynth-thioest"/>
</dbReference>
<dbReference type="eggNOG" id="COG0491">
    <property type="taxonomic scope" value="Bacteria"/>
</dbReference>
<dbReference type="HOGENOM" id="CLU_048478_0_1_4"/>
<dbReference type="PANTHER" id="PTHR23131:SF4">
    <property type="entry name" value="METALLO-BETA-LACTAMASE SUPERFAMILY POTEIN"/>
    <property type="match status" value="1"/>
</dbReference>
<keyword evidence="2" id="KW-0378">Hydrolase</keyword>
<sequence>MKTPKNYWCYQKRKNIAMNPLEAQLSYAFGDTLPAGGATLEVAPGVRWLRMGLPFALDHINLWLLEDSFETEDGIRHGWTIVDCGIANDATRAAWEAVFASELRGLPVLRVLVTHCHPDHVGLADWLCTRWQAPLWMSGGEYFSARIMSAALPGADGSAALPHFQQHGMRDPDVIAKVSQRKSYYPSMVPTVPQAYHRLADRQQLRIGKHQWQVITGFGHAPEHVALHCAGLDLLISGDMVLPRISTNVSVFAIEPESNPVQQYMDSLERYRTLPATTLVLPSHGKPFRGLQIRIDQLQQHHRERLAEVVEACTAAPQSASDIVPVMFRRPLDAHQMTFALGEALAHLHKLWFDGVLKRRLDADQVYRFSTA</sequence>
<reference evidence="2 3" key="4">
    <citation type="journal article" date="2010" name="Environ. Microbiol.">
        <title>The bacterial genus Collimonas: mycophagy, weathering and other adaptive solutions to life in oligotrophic soil environments.</title>
        <authorList>
            <person name="Leveau J.H."/>
            <person name="Uroz S."/>
            <person name="de Boer W."/>
        </authorList>
    </citation>
    <scope>NUCLEOTIDE SEQUENCE [LARGE SCALE GENOMIC DNA]</scope>
    <source>
        <strain evidence="2 3">Ter331</strain>
    </source>
</reference>
<evidence type="ECO:0000313" key="2">
    <source>
        <dbReference type="EMBL" id="AEK64092.1"/>
    </source>
</evidence>
<gene>
    <name evidence="2" type="ordered locus">CFU_4271</name>
</gene>
<dbReference type="GO" id="GO:0016787">
    <property type="term" value="F:hydrolase activity"/>
    <property type="evidence" value="ECO:0007669"/>
    <property type="project" value="UniProtKB-KW"/>
</dbReference>
<dbReference type="SMART" id="SM00849">
    <property type="entry name" value="Lactamase_B"/>
    <property type="match status" value="1"/>
</dbReference>
<dbReference type="AlphaFoldDB" id="G0AFK3"/>
<dbReference type="Pfam" id="PF00753">
    <property type="entry name" value="Lactamase_B"/>
    <property type="match status" value="1"/>
</dbReference>
<dbReference type="Gene3D" id="1.10.10.10">
    <property type="entry name" value="Winged helix-like DNA-binding domain superfamily/Winged helix DNA-binding domain"/>
    <property type="match status" value="1"/>
</dbReference>
<evidence type="ECO:0000259" key="1">
    <source>
        <dbReference type="SMART" id="SM00849"/>
    </source>
</evidence>
<dbReference type="InterPro" id="IPR048933">
    <property type="entry name" value="B_lactamase-like_C"/>
</dbReference>
<dbReference type="SUPFAM" id="SSF56281">
    <property type="entry name" value="Metallo-hydrolase/oxidoreductase"/>
    <property type="match status" value="1"/>
</dbReference>
<dbReference type="InterPro" id="IPR036866">
    <property type="entry name" value="RibonucZ/Hydroxyglut_hydro"/>
</dbReference>
<dbReference type="Proteomes" id="UP000008392">
    <property type="component" value="Chromosome"/>
</dbReference>
<accession>G0AFK3</accession>
<feature type="domain" description="Metallo-beta-lactamase" evidence="1">
    <location>
        <begin position="59"/>
        <end position="284"/>
    </location>
</feature>
<dbReference type="InterPro" id="IPR001279">
    <property type="entry name" value="Metallo-B-lactamas"/>
</dbReference>
<dbReference type="KEGG" id="cfu:CFU_4271"/>
<dbReference type="Gene3D" id="3.60.15.10">
    <property type="entry name" value="Ribonuclease Z/Hydroxyacylglutathione hydrolase-like"/>
    <property type="match status" value="1"/>
</dbReference>
<dbReference type="EMBL" id="CP002745">
    <property type="protein sequence ID" value="AEK64092.1"/>
    <property type="molecule type" value="Genomic_DNA"/>
</dbReference>
<reference evidence="2 3" key="3">
    <citation type="journal article" date="2008" name="FEMS Microbiol. Ecol.">
        <title>Identification and characterization of genes underlying chitinolysis in Collimonas fungivorans Ter331.</title>
        <authorList>
            <person name="Fritsche K."/>
            <person name="de Boer W."/>
            <person name="Gerards S."/>
            <person name="van den Berg M."/>
            <person name="van Veen J.A."/>
            <person name="Leveau J.H."/>
        </authorList>
    </citation>
    <scope>NUCLEOTIDE SEQUENCE [LARGE SCALE GENOMIC DNA]</scope>
    <source>
        <strain evidence="2 3">Ter331</strain>
    </source>
</reference>
<evidence type="ECO:0000313" key="3">
    <source>
        <dbReference type="Proteomes" id="UP000008392"/>
    </source>
</evidence>
<reference evidence="2 3" key="2">
    <citation type="journal article" date="2006" name="J. Microbiol. Methods">
        <title>Genomic flank-sequencing of plasposon insertion sites for rapid identification of functional genes.</title>
        <authorList>
            <person name="Leveau J.H."/>
            <person name="Gerards S."/>
            <person name="Fritsche K."/>
            <person name="Zondag G."/>
            <person name="van Veen J.A."/>
        </authorList>
    </citation>
    <scope>NUCLEOTIDE SEQUENCE [LARGE SCALE GENOMIC DNA]</scope>
    <source>
        <strain evidence="2 3">Ter331</strain>
    </source>
</reference>
<name>G0AFK3_COLFT</name>
<dbReference type="InterPro" id="IPR036388">
    <property type="entry name" value="WH-like_DNA-bd_sf"/>
</dbReference>
<keyword evidence="3" id="KW-1185">Reference proteome</keyword>
<dbReference type="PANTHER" id="PTHR23131">
    <property type="entry name" value="ENDORIBONUCLEASE LACTB2"/>
    <property type="match status" value="1"/>
</dbReference>
<reference evidence="3" key="6">
    <citation type="submission" date="2011-05" db="EMBL/GenBank/DDBJ databases">
        <title>Complete sequence of Collimonas fungivorans Ter331.</title>
        <authorList>
            <person name="Leveau J.H."/>
        </authorList>
    </citation>
    <scope>NUCLEOTIDE SEQUENCE [LARGE SCALE GENOMIC DNA]</scope>
    <source>
        <strain evidence="3">Ter331</strain>
    </source>
</reference>
<organism evidence="2 3">
    <name type="scientific">Collimonas fungivorans (strain Ter331)</name>
    <dbReference type="NCBI Taxonomy" id="1005048"/>
    <lineage>
        <taxon>Bacteria</taxon>
        <taxon>Pseudomonadati</taxon>
        <taxon>Pseudomonadota</taxon>
        <taxon>Betaproteobacteria</taxon>
        <taxon>Burkholderiales</taxon>
        <taxon>Oxalobacteraceae</taxon>
        <taxon>Collimonas</taxon>
    </lineage>
</organism>
<dbReference type="STRING" id="1005048.CFU_4271"/>
<dbReference type="Pfam" id="PF21221">
    <property type="entry name" value="B_lactamase-like_C"/>
    <property type="match status" value="1"/>
</dbReference>
<protein>
    <submittedName>
        <fullName evidence="2">Putative Metallo-hydrolase/oxidoreductase with heme-binding site</fullName>
    </submittedName>
</protein>
<reference evidence="2 3" key="5">
    <citation type="journal article" date="2011" name="ISME J.">
        <title>Dual transcriptional profiling of a bacterial/fungal confrontation: Collimonas fungivorans versus Aspergillus niger.</title>
        <authorList>
            <person name="Mela F."/>
            <person name="Fritsche K."/>
            <person name="de Boer W."/>
            <person name="van Veen J.A."/>
            <person name="de Graaff L.H."/>
            <person name="van den Berg M."/>
            <person name="Leveau J.H."/>
        </authorList>
    </citation>
    <scope>NUCLEOTIDE SEQUENCE [LARGE SCALE GENOMIC DNA]</scope>
    <source>
        <strain evidence="2 3">Ter331</strain>
    </source>
</reference>